<proteinExistence type="predicted"/>
<reference evidence="5" key="1">
    <citation type="submission" date="2018-01" db="EMBL/GenBank/DDBJ databases">
        <authorList>
            <person name="Alioto T."/>
            <person name="Alioto T."/>
        </authorList>
    </citation>
    <scope>NUCLEOTIDE SEQUENCE [LARGE SCALE GENOMIC DNA]</scope>
</reference>
<dbReference type="OMA" id="ACTDTEC"/>
<dbReference type="EMBL" id="OUUW01000001">
    <property type="protein sequence ID" value="SPP73347.1"/>
    <property type="molecule type" value="Genomic_DNA"/>
</dbReference>
<dbReference type="AlphaFoldDB" id="A0A3B0IZB4"/>
<keyword evidence="5" id="KW-1185">Reference proteome</keyword>
<evidence type="ECO:0000256" key="2">
    <source>
        <dbReference type="SAM" id="MobiDB-lite"/>
    </source>
</evidence>
<evidence type="ECO:0000313" key="5">
    <source>
        <dbReference type="Proteomes" id="UP000268350"/>
    </source>
</evidence>
<evidence type="ECO:0000313" key="4">
    <source>
        <dbReference type="EMBL" id="SPP73347.1"/>
    </source>
</evidence>
<keyword evidence="3" id="KW-0812">Transmembrane</keyword>
<gene>
    <name evidence="4" type="ORF">DGUA_6G000809</name>
</gene>
<feature type="transmembrane region" description="Helical" evidence="3">
    <location>
        <begin position="56"/>
        <end position="74"/>
    </location>
</feature>
<sequence>MSDDFDGCECVWSHEFAMQRLINFIRQNQNTCTDTECIDVSGRLQPTGSGTADSNGFLIAMIFMILAMFMYIVNPGTWGRLGLRSNTKNPRRDNNQDGAPPPPQPPPPAIN</sequence>
<evidence type="ECO:0000256" key="1">
    <source>
        <dbReference type="ARBA" id="ARBA00017902"/>
    </source>
</evidence>
<feature type="compositionally biased region" description="Pro residues" evidence="2">
    <location>
        <begin position="99"/>
        <end position="111"/>
    </location>
</feature>
<evidence type="ECO:0000256" key="3">
    <source>
        <dbReference type="SAM" id="Phobius"/>
    </source>
</evidence>
<keyword evidence="3" id="KW-1133">Transmembrane helix</keyword>
<dbReference type="InterPro" id="IPR020309">
    <property type="entry name" value="Smim-14"/>
</dbReference>
<dbReference type="STRING" id="7266.A0A3B0IZB4"/>
<protein>
    <recommendedName>
        <fullName evidence="1">Small integral membrane protein 14</fullName>
    </recommendedName>
</protein>
<dbReference type="PANTHER" id="PTHR31019:SF1">
    <property type="entry name" value="SMALL INTEGRAL MEMBRANE PROTEIN 14"/>
    <property type="match status" value="1"/>
</dbReference>
<organism evidence="4 5">
    <name type="scientific">Drosophila guanche</name>
    <name type="common">Fruit fly</name>
    <dbReference type="NCBI Taxonomy" id="7266"/>
    <lineage>
        <taxon>Eukaryota</taxon>
        <taxon>Metazoa</taxon>
        <taxon>Ecdysozoa</taxon>
        <taxon>Arthropoda</taxon>
        <taxon>Hexapoda</taxon>
        <taxon>Insecta</taxon>
        <taxon>Pterygota</taxon>
        <taxon>Neoptera</taxon>
        <taxon>Endopterygota</taxon>
        <taxon>Diptera</taxon>
        <taxon>Brachycera</taxon>
        <taxon>Muscomorpha</taxon>
        <taxon>Ephydroidea</taxon>
        <taxon>Drosophilidae</taxon>
        <taxon>Drosophila</taxon>
        <taxon>Sophophora</taxon>
    </lineage>
</organism>
<dbReference type="Pfam" id="PF11027">
    <property type="entry name" value="DUF2615"/>
    <property type="match status" value="1"/>
</dbReference>
<dbReference type="PANTHER" id="PTHR31019">
    <property type="entry name" value="SMALL INTEGRAL MEMBRANE PROTEIN 14"/>
    <property type="match status" value="1"/>
</dbReference>
<accession>A0A3B0IZB4</accession>
<dbReference type="GO" id="GO:0005783">
    <property type="term" value="C:endoplasmic reticulum"/>
    <property type="evidence" value="ECO:0007669"/>
    <property type="project" value="TreeGrafter"/>
</dbReference>
<feature type="region of interest" description="Disordered" evidence="2">
    <location>
        <begin position="82"/>
        <end position="111"/>
    </location>
</feature>
<dbReference type="Proteomes" id="UP000268350">
    <property type="component" value="Unassembled WGS sequence"/>
</dbReference>
<dbReference type="OrthoDB" id="10054061at2759"/>
<name>A0A3B0IZB4_DROGU</name>
<keyword evidence="3" id="KW-0472">Membrane</keyword>